<dbReference type="Gene3D" id="3.40.1190.20">
    <property type="match status" value="1"/>
</dbReference>
<dbReference type="InterPro" id="IPR011913">
    <property type="entry name" value="RfaE_dom_I"/>
</dbReference>
<dbReference type="SUPFAM" id="SSF53613">
    <property type="entry name" value="Ribokinase-like"/>
    <property type="match status" value="1"/>
</dbReference>
<dbReference type="InterPro" id="IPR011611">
    <property type="entry name" value="PfkB_dom"/>
</dbReference>
<evidence type="ECO:0000259" key="3">
    <source>
        <dbReference type="Pfam" id="PF00294"/>
    </source>
</evidence>
<dbReference type="GO" id="GO:0016301">
    <property type="term" value="F:kinase activity"/>
    <property type="evidence" value="ECO:0007669"/>
    <property type="project" value="UniProtKB-KW"/>
</dbReference>
<proteinExistence type="predicted"/>
<evidence type="ECO:0000256" key="1">
    <source>
        <dbReference type="ARBA" id="ARBA00022679"/>
    </source>
</evidence>
<dbReference type="Proteomes" id="UP001595906">
    <property type="component" value="Unassembled WGS sequence"/>
</dbReference>
<keyword evidence="1" id="KW-0808">Transferase</keyword>
<dbReference type="Pfam" id="PF00294">
    <property type="entry name" value="PfkB"/>
    <property type="match status" value="1"/>
</dbReference>
<dbReference type="InterPro" id="IPR002173">
    <property type="entry name" value="Carboh/pur_kinase_PfkB_CS"/>
</dbReference>
<dbReference type="CDD" id="cd01172">
    <property type="entry name" value="RfaE_like"/>
    <property type="match status" value="1"/>
</dbReference>
<dbReference type="PANTHER" id="PTHR46969:SF1">
    <property type="entry name" value="BIFUNCTIONAL PROTEIN HLDE"/>
    <property type="match status" value="1"/>
</dbReference>
<dbReference type="PROSITE" id="PS00583">
    <property type="entry name" value="PFKB_KINASES_1"/>
    <property type="match status" value="1"/>
</dbReference>
<gene>
    <name evidence="4" type="ORF">ACFOW1_11850</name>
</gene>
<organism evidence="4 5">
    <name type="scientific">Parasediminibacterium paludis</name>
    <dbReference type="NCBI Taxonomy" id="908966"/>
    <lineage>
        <taxon>Bacteria</taxon>
        <taxon>Pseudomonadati</taxon>
        <taxon>Bacteroidota</taxon>
        <taxon>Chitinophagia</taxon>
        <taxon>Chitinophagales</taxon>
        <taxon>Chitinophagaceae</taxon>
        <taxon>Parasediminibacterium</taxon>
    </lineage>
</organism>
<evidence type="ECO:0000313" key="4">
    <source>
        <dbReference type="EMBL" id="MFC4232591.1"/>
    </source>
</evidence>
<feature type="domain" description="Carbohydrate kinase PfkB" evidence="3">
    <location>
        <begin position="13"/>
        <end position="314"/>
    </location>
</feature>
<dbReference type="PANTHER" id="PTHR46969">
    <property type="entry name" value="BIFUNCTIONAL PROTEIN HLDE"/>
    <property type="match status" value="1"/>
</dbReference>
<evidence type="ECO:0000256" key="2">
    <source>
        <dbReference type="ARBA" id="ARBA00022777"/>
    </source>
</evidence>
<protein>
    <submittedName>
        <fullName evidence="4">Bifunctional heptose 7-phosphate kinase/heptose 1-phosphate adenyltransferase</fullName>
    </submittedName>
</protein>
<sequence>MNFEQLFEAFKGKKVAVVGDVMLDTYWWGHVERISPEAPVPVVAVDTKEYRIGGAGNVALNTVALGAQTFIISVIGADTNGDTLTKLYQEQHINTQYLLASTDRITTNKIRIISRNQQMMRLDEELTTDISTDLQAQVLQQVELCIANDKPDVVIFEDYNKGVLTEGLITQLIALCQANGIVTTVDPKRKNFFAYKGVDMFKPNLKEVKEGLNISLEAVNTTTLSEIHTQLQAHLQHHISFITLSEKGVFYKDATEANIIPTHIRNIADVSGAGDTVIAVASLVYATTNNMNLAAEIANIAGGLVCEEVGTAAINKQKLLKECALLLN</sequence>
<dbReference type="RefSeq" id="WP_379014497.1">
    <property type="nucleotide sequence ID" value="NZ_JBHSDC010000022.1"/>
</dbReference>
<comment type="caution">
    <text evidence="4">The sequence shown here is derived from an EMBL/GenBank/DDBJ whole genome shotgun (WGS) entry which is preliminary data.</text>
</comment>
<keyword evidence="2 4" id="KW-0418">Kinase</keyword>
<dbReference type="EMBL" id="JBHSDC010000022">
    <property type="protein sequence ID" value="MFC4232591.1"/>
    <property type="molecule type" value="Genomic_DNA"/>
</dbReference>
<keyword evidence="5" id="KW-1185">Reference proteome</keyword>
<accession>A0ABV8Q020</accession>
<dbReference type="InterPro" id="IPR029056">
    <property type="entry name" value="Ribokinase-like"/>
</dbReference>
<evidence type="ECO:0000313" key="5">
    <source>
        <dbReference type="Proteomes" id="UP001595906"/>
    </source>
</evidence>
<name>A0ABV8Q020_9BACT</name>
<reference evidence="5" key="1">
    <citation type="journal article" date="2019" name="Int. J. Syst. Evol. Microbiol.">
        <title>The Global Catalogue of Microorganisms (GCM) 10K type strain sequencing project: providing services to taxonomists for standard genome sequencing and annotation.</title>
        <authorList>
            <consortium name="The Broad Institute Genomics Platform"/>
            <consortium name="The Broad Institute Genome Sequencing Center for Infectious Disease"/>
            <person name="Wu L."/>
            <person name="Ma J."/>
        </authorList>
    </citation>
    <scope>NUCLEOTIDE SEQUENCE [LARGE SCALE GENOMIC DNA]</scope>
    <source>
        <strain evidence="5">CECT 8010</strain>
    </source>
</reference>